<evidence type="ECO:0008006" key="5">
    <source>
        <dbReference type="Google" id="ProtNLM"/>
    </source>
</evidence>
<dbReference type="Gene3D" id="1.25.40.10">
    <property type="entry name" value="Tetratricopeptide repeat domain"/>
    <property type="match status" value="1"/>
</dbReference>
<keyword evidence="1" id="KW-0677">Repeat</keyword>
<sequence>MQTTKLDPNVVSFNAGISACEKGKQWQRALALMSEMRETKLEPDAISYNAGISACERCGHWRQALSLFGEMFESSLEPDELFYNLVITVCERTSGDFAGFPDSCQIGLSRFRAFYDALCVCDHERQPL</sequence>
<dbReference type="PROSITE" id="PS51257">
    <property type="entry name" value="PROKAR_LIPOPROTEIN"/>
    <property type="match status" value="1"/>
</dbReference>
<protein>
    <recommendedName>
        <fullName evidence="5">Pentatricopeptide repeat-containing protein</fullName>
    </recommendedName>
</protein>
<proteinExistence type="predicted"/>
<accession>A0ABN9TNX0</accession>
<dbReference type="PROSITE" id="PS51375">
    <property type="entry name" value="PPR"/>
    <property type="match status" value="2"/>
</dbReference>
<dbReference type="Proteomes" id="UP001189429">
    <property type="component" value="Unassembled WGS sequence"/>
</dbReference>
<gene>
    <name evidence="3" type="ORF">PCOR1329_LOCUS40555</name>
</gene>
<organism evidence="3 4">
    <name type="scientific">Prorocentrum cordatum</name>
    <dbReference type="NCBI Taxonomy" id="2364126"/>
    <lineage>
        <taxon>Eukaryota</taxon>
        <taxon>Sar</taxon>
        <taxon>Alveolata</taxon>
        <taxon>Dinophyceae</taxon>
        <taxon>Prorocentrales</taxon>
        <taxon>Prorocentraceae</taxon>
        <taxon>Prorocentrum</taxon>
    </lineage>
</organism>
<dbReference type="InterPro" id="IPR002885">
    <property type="entry name" value="PPR_rpt"/>
</dbReference>
<dbReference type="InterPro" id="IPR011990">
    <property type="entry name" value="TPR-like_helical_dom_sf"/>
</dbReference>
<keyword evidence="4" id="KW-1185">Reference proteome</keyword>
<dbReference type="NCBIfam" id="TIGR00756">
    <property type="entry name" value="PPR"/>
    <property type="match status" value="2"/>
</dbReference>
<dbReference type="Pfam" id="PF13041">
    <property type="entry name" value="PPR_2"/>
    <property type="match status" value="1"/>
</dbReference>
<evidence type="ECO:0000313" key="4">
    <source>
        <dbReference type="Proteomes" id="UP001189429"/>
    </source>
</evidence>
<dbReference type="PANTHER" id="PTHR47447:SF17">
    <property type="entry name" value="OS12G0638900 PROTEIN"/>
    <property type="match status" value="1"/>
</dbReference>
<comment type="caution">
    <text evidence="3">The sequence shown here is derived from an EMBL/GenBank/DDBJ whole genome shotgun (WGS) entry which is preliminary data.</text>
</comment>
<evidence type="ECO:0000256" key="1">
    <source>
        <dbReference type="ARBA" id="ARBA00022737"/>
    </source>
</evidence>
<dbReference type="EMBL" id="CAUYUJ010014892">
    <property type="protein sequence ID" value="CAK0847313.1"/>
    <property type="molecule type" value="Genomic_DNA"/>
</dbReference>
<evidence type="ECO:0000256" key="2">
    <source>
        <dbReference type="PROSITE-ProRule" id="PRU00708"/>
    </source>
</evidence>
<feature type="repeat" description="PPR" evidence="2">
    <location>
        <begin position="44"/>
        <end position="78"/>
    </location>
</feature>
<evidence type="ECO:0000313" key="3">
    <source>
        <dbReference type="EMBL" id="CAK0847313.1"/>
    </source>
</evidence>
<feature type="repeat" description="PPR" evidence="2">
    <location>
        <begin position="9"/>
        <end position="43"/>
    </location>
</feature>
<dbReference type="PANTHER" id="PTHR47447">
    <property type="entry name" value="OS03G0856100 PROTEIN"/>
    <property type="match status" value="1"/>
</dbReference>
<reference evidence="3" key="1">
    <citation type="submission" date="2023-10" db="EMBL/GenBank/DDBJ databases">
        <authorList>
            <person name="Chen Y."/>
            <person name="Shah S."/>
            <person name="Dougan E. K."/>
            <person name="Thang M."/>
            <person name="Chan C."/>
        </authorList>
    </citation>
    <scope>NUCLEOTIDE SEQUENCE [LARGE SCALE GENOMIC DNA]</scope>
</reference>
<name>A0ABN9TNX0_9DINO</name>